<evidence type="ECO:0000313" key="1">
    <source>
        <dbReference type="EMBL" id="KAG7089355.1"/>
    </source>
</evidence>
<comment type="caution">
    <text evidence="1">The sequence shown here is derived from an EMBL/GenBank/DDBJ whole genome shotgun (WGS) entry which is preliminary data.</text>
</comment>
<keyword evidence="2" id="KW-1185">Reference proteome</keyword>
<accession>A0A9P7RTD4</accession>
<dbReference type="AlphaFoldDB" id="A0A9P7RTD4"/>
<protein>
    <submittedName>
        <fullName evidence="1">Uncharacterized protein</fullName>
    </submittedName>
</protein>
<proteinExistence type="predicted"/>
<dbReference type="KEGG" id="more:E1B28_011045"/>
<organism evidence="1 2">
    <name type="scientific">Marasmius oreades</name>
    <name type="common">fairy-ring Marasmius</name>
    <dbReference type="NCBI Taxonomy" id="181124"/>
    <lineage>
        <taxon>Eukaryota</taxon>
        <taxon>Fungi</taxon>
        <taxon>Dikarya</taxon>
        <taxon>Basidiomycota</taxon>
        <taxon>Agaricomycotina</taxon>
        <taxon>Agaricomycetes</taxon>
        <taxon>Agaricomycetidae</taxon>
        <taxon>Agaricales</taxon>
        <taxon>Marasmiineae</taxon>
        <taxon>Marasmiaceae</taxon>
        <taxon>Marasmius</taxon>
    </lineage>
</organism>
<dbReference type="RefSeq" id="XP_043005825.1">
    <property type="nucleotide sequence ID" value="XM_043156041.1"/>
</dbReference>
<dbReference type="EMBL" id="CM032187">
    <property type="protein sequence ID" value="KAG7089355.1"/>
    <property type="molecule type" value="Genomic_DNA"/>
</dbReference>
<evidence type="ECO:0000313" key="2">
    <source>
        <dbReference type="Proteomes" id="UP001049176"/>
    </source>
</evidence>
<gene>
    <name evidence="1" type="ORF">E1B28_011045</name>
</gene>
<reference evidence="1" key="1">
    <citation type="journal article" date="2021" name="Genome Biol. Evol.">
        <title>The assembled and annotated genome of the fairy-ring fungus Marasmius oreades.</title>
        <authorList>
            <person name="Hiltunen M."/>
            <person name="Ament-Velasquez S.L."/>
            <person name="Johannesson H."/>
        </authorList>
    </citation>
    <scope>NUCLEOTIDE SEQUENCE</scope>
    <source>
        <strain evidence="1">03SP1</strain>
    </source>
</reference>
<sequence>METPPNAKSPTTSSIDELFDWVDWAVSVTNDCLRKSDFIAHRRLAAARRTHNTTRGDVNAYRWRKSSSCLRYDRVQLSLDVGHEEREKELFYTGFARRREASTRKWHGEAMFRATSPPQG</sequence>
<name>A0A9P7RTD4_9AGAR</name>
<dbReference type="GeneID" id="66080120"/>
<dbReference type="Proteomes" id="UP001049176">
    <property type="component" value="Chromosome 7"/>
</dbReference>